<evidence type="ECO:0000313" key="7">
    <source>
        <dbReference type="Proteomes" id="UP000220639"/>
    </source>
</evidence>
<keyword evidence="1" id="KW-0479">Metal-binding</keyword>
<sequence length="76" mass="8672">MTKAFDRASDLEMEERERLLNQHLKRVKELPDEYGFCNDCGAAIPAKRLRALPYAATCFTCQAIREHKGKHGLGNH</sequence>
<dbReference type="GO" id="GO:0008270">
    <property type="term" value="F:zinc ion binding"/>
    <property type="evidence" value="ECO:0007669"/>
    <property type="project" value="UniProtKB-KW"/>
</dbReference>
<evidence type="ECO:0000256" key="3">
    <source>
        <dbReference type="ARBA" id="ARBA00022833"/>
    </source>
</evidence>
<evidence type="ECO:0000259" key="5">
    <source>
        <dbReference type="Pfam" id="PF01258"/>
    </source>
</evidence>
<dbReference type="PROSITE" id="PS01102">
    <property type="entry name" value="ZF_DKSA_1"/>
    <property type="match status" value="1"/>
</dbReference>
<evidence type="ECO:0000256" key="1">
    <source>
        <dbReference type="ARBA" id="ARBA00022723"/>
    </source>
</evidence>
<dbReference type="InterPro" id="IPR020458">
    <property type="entry name" value="Znf_DskA_TraR_CS"/>
</dbReference>
<dbReference type="RefSeq" id="WP_023301739.1">
    <property type="nucleotide sequence ID" value="NZ_CABGVD010000078.1"/>
</dbReference>
<dbReference type="Proteomes" id="UP000220639">
    <property type="component" value="Unassembled WGS sequence"/>
</dbReference>
<evidence type="ECO:0000313" key="6">
    <source>
        <dbReference type="EMBL" id="SNU32409.1"/>
    </source>
</evidence>
<evidence type="ECO:0000256" key="2">
    <source>
        <dbReference type="ARBA" id="ARBA00022771"/>
    </source>
</evidence>
<proteinExistence type="predicted"/>
<dbReference type="Pfam" id="PF01258">
    <property type="entry name" value="zf-dskA_traR"/>
    <property type="match status" value="1"/>
</dbReference>
<feature type="zinc finger region" description="dksA C4-type" evidence="4">
    <location>
        <begin position="37"/>
        <end position="61"/>
    </location>
</feature>
<dbReference type="PANTHER" id="PTHR33823">
    <property type="entry name" value="RNA POLYMERASE-BINDING TRANSCRIPTION FACTOR DKSA-RELATED"/>
    <property type="match status" value="1"/>
</dbReference>
<dbReference type="NCBIfam" id="TIGR02419">
    <property type="entry name" value="C4_traR_proteo"/>
    <property type="match status" value="1"/>
</dbReference>
<name>A0A285AUP6_9ENTR</name>
<dbReference type="AlphaFoldDB" id="A0A285AUP6"/>
<evidence type="ECO:0000256" key="4">
    <source>
        <dbReference type="PROSITE-ProRule" id="PRU00510"/>
    </source>
</evidence>
<dbReference type="Gene3D" id="1.20.120.910">
    <property type="entry name" value="DksA, coiled-coil domain"/>
    <property type="match status" value="1"/>
</dbReference>
<dbReference type="PROSITE" id="PS51128">
    <property type="entry name" value="ZF_DKSA_2"/>
    <property type="match status" value="1"/>
</dbReference>
<dbReference type="PANTHER" id="PTHR33823:SF4">
    <property type="entry name" value="GENERAL STRESS PROTEIN 16O"/>
    <property type="match status" value="1"/>
</dbReference>
<dbReference type="SUPFAM" id="SSF57716">
    <property type="entry name" value="Glucocorticoid receptor-like (DNA-binding domain)"/>
    <property type="match status" value="1"/>
</dbReference>
<protein>
    <submittedName>
        <fullName evidence="6">Uncharacterized 8.5 kDa protein in gpA 5'region</fullName>
    </submittedName>
</protein>
<organism evidence="6 7">
    <name type="scientific">Klebsiella grimontii</name>
    <dbReference type="NCBI Taxonomy" id="2058152"/>
    <lineage>
        <taxon>Bacteria</taxon>
        <taxon>Pseudomonadati</taxon>
        <taxon>Pseudomonadota</taxon>
        <taxon>Gammaproteobacteria</taxon>
        <taxon>Enterobacterales</taxon>
        <taxon>Enterobacteriaceae</taxon>
        <taxon>Klebsiella/Raoultella group</taxon>
        <taxon>Klebsiella</taxon>
    </lineage>
</organism>
<reference evidence="7" key="1">
    <citation type="submission" date="2017-08" db="EMBL/GenBank/DDBJ databases">
        <authorList>
            <person name="Brisse S."/>
        </authorList>
    </citation>
    <scope>NUCLEOTIDE SEQUENCE [LARGE SCALE GENOMIC DNA]</scope>
    <source>
        <strain evidence="7">06D021</strain>
    </source>
</reference>
<keyword evidence="2" id="KW-0863">Zinc-finger</keyword>
<gene>
    <name evidence="6" type="primary">CP</name>
    <name evidence="6" type="ORF">KOSB73_10031</name>
</gene>
<keyword evidence="3" id="KW-0862">Zinc</keyword>
<accession>A0A285AUP6</accession>
<dbReference type="EMBL" id="FZTC01000001">
    <property type="protein sequence ID" value="SNU32409.1"/>
    <property type="molecule type" value="Genomic_DNA"/>
</dbReference>
<dbReference type="InterPro" id="IPR000962">
    <property type="entry name" value="Znf_DskA_TraR"/>
</dbReference>
<feature type="domain" description="Zinc finger DksA/TraR C4-type" evidence="5">
    <location>
        <begin position="34"/>
        <end position="67"/>
    </location>
</feature>
<dbReference type="InterPro" id="IPR012783">
    <property type="entry name" value="Znf_C4_TraR"/>
</dbReference>